<dbReference type="AlphaFoldDB" id="A0A833R226"/>
<evidence type="ECO:0000313" key="2">
    <source>
        <dbReference type="EMBL" id="KAF3331831.1"/>
    </source>
</evidence>
<reference evidence="2" key="1">
    <citation type="submission" date="2020-01" db="EMBL/GenBank/DDBJ databases">
        <title>Genome sequence of Kobresia littledalei, the first chromosome-level genome in the family Cyperaceae.</title>
        <authorList>
            <person name="Qu G."/>
        </authorList>
    </citation>
    <scope>NUCLEOTIDE SEQUENCE</scope>
    <source>
        <strain evidence="2">C.B.Clarke</strain>
        <tissue evidence="2">Leaf</tissue>
    </source>
</reference>
<dbReference type="EMBL" id="SWLB01000012">
    <property type="protein sequence ID" value="KAF3331831.1"/>
    <property type="molecule type" value="Genomic_DNA"/>
</dbReference>
<protein>
    <submittedName>
        <fullName evidence="2">Uncharacterized protein</fullName>
    </submittedName>
</protein>
<dbReference type="PANTHER" id="PTHR33052">
    <property type="entry name" value="DUF4228 DOMAIN PROTEIN-RELATED"/>
    <property type="match status" value="1"/>
</dbReference>
<evidence type="ECO:0000256" key="1">
    <source>
        <dbReference type="SAM" id="SignalP"/>
    </source>
</evidence>
<feature type="signal peptide" evidence="1">
    <location>
        <begin position="1"/>
        <end position="17"/>
    </location>
</feature>
<feature type="chain" id="PRO_5032982805" evidence="1">
    <location>
        <begin position="18"/>
        <end position="152"/>
    </location>
</feature>
<dbReference type="OrthoDB" id="1856818at2759"/>
<dbReference type="InterPro" id="IPR025322">
    <property type="entry name" value="PADRE_dom"/>
</dbReference>
<comment type="caution">
    <text evidence="2">The sequence shown here is derived from an EMBL/GenBank/DDBJ whole genome shotgun (WGS) entry which is preliminary data.</text>
</comment>
<evidence type="ECO:0000313" key="3">
    <source>
        <dbReference type="Proteomes" id="UP000623129"/>
    </source>
</evidence>
<sequence length="152" mass="17363">MRNTFRCCLACLLPCTAFDFIRIVHLNGQVDEYVHSITVREILAANPNHVLSWPCSQGGIRRIMIVSPESELKRGQIYFLIPASTVPEKKGKKHKKRSLSRCGSVAYNNKVSSGDNYLAEILSENKRTYRHHRRSIRGAVWRPNLKSIPEES</sequence>
<dbReference type="Proteomes" id="UP000623129">
    <property type="component" value="Unassembled WGS sequence"/>
</dbReference>
<accession>A0A833R226</accession>
<dbReference type="Pfam" id="PF14009">
    <property type="entry name" value="PADRE"/>
    <property type="match status" value="1"/>
</dbReference>
<name>A0A833R226_9POAL</name>
<proteinExistence type="predicted"/>
<keyword evidence="1" id="KW-0732">Signal</keyword>
<gene>
    <name evidence="2" type="ORF">FCM35_KLT03237</name>
</gene>
<organism evidence="2 3">
    <name type="scientific">Carex littledalei</name>
    <dbReference type="NCBI Taxonomy" id="544730"/>
    <lineage>
        <taxon>Eukaryota</taxon>
        <taxon>Viridiplantae</taxon>
        <taxon>Streptophyta</taxon>
        <taxon>Embryophyta</taxon>
        <taxon>Tracheophyta</taxon>
        <taxon>Spermatophyta</taxon>
        <taxon>Magnoliopsida</taxon>
        <taxon>Liliopsida</taxon>
        <taxon>Poales</taxon>
        <taxon>Cyperaceae</taxon>
        <taxon>Cyperoideae</taxon>
        <taxon>Cariceae</taxon>
        <taxon>Carex</taxon>
        <taxon>Carex subgen. Euthyceras</taxon>
    </lineage>
</organism>
<keyword evidence="3" id="KW-1185">Reference proteome</keyword>